<name>A0ABM1EHE5_PRICU</name>
<dbReference type="GeneID" id="106812293"/>
<keyword evidence="5" id="KW-1185">Reference proteome</keyword>
<dbReference type="Pfam" id="PF00622">
    <property type="entry name" value="SPRY"/>
    <property type="match status" value="2"/>
</dbReference>
<evidence type="ECO:0000256" key="2">
    <source>
        <dbReference type="ARBA" id="ARBA00023242"/>
    </source>
</evidence>
<dbReference type="RefSeq" id="XP_014671616.1">
    <property type="nucleotide sequence ID" value="XM_014816130.1"/>
</dbReference>
<evidence type="ECO:0000313" key="5">
    <source>
        <dbReference type="Proteomes" id="UP000695022"/>
    </source>
</evidence>
<evidence type="ECO:0000256" key="1">
    <source>
        <dbReference type="ARBA" id="ARBA00004123"/>
    </source>
</evidence>
<proteinExistence type="predicted"/>
<reference evidence="6" key="1">
    <citation type="submission" date="2025-08" db="UniProtKB">
        <authorList>
            <consortium name="RefSeq"/>
        </authorList>
    </citation>
    <scope>IDENTIFICATION</scope>
</reference>
<sequence>MQQGGGGAGACRRRTTVGEGVAVATTRKTRSEPAAKLPAHGYPTEHPFNKDGYRYILADADPHAPNRQEFDDSQECAGRPIPSYFYRGAVLPRVILAPNDRAAQLKLSDDRMTVTGEKGYCLIRASHCVRSGGWYYEFTVDDMPPETACRVGWAQAYENLQAPCGYDKFSYSWRSRKGTRFHNSRGRHYSAAYGEGDVLGCYIYLPELRDPSALVPDTVKDKPLVKFKNYLYYEDQLETQQVLKSLRPARGSRVVFYKNGRCQGTAFVDVHAGCYYPAVSLYRGCTVTVNFGPSFRCPPRDGVRYRPVSECATETIAQQTLSDLLFFVENEGKLTLEL</sequence>
<dbReference type="Proteomes" id="UP000695022">
    <property type="component" value="Unplaced"/>
</dbReference>
<feature type="region of interest" description="Disordered" evidence="3">
    <location>
        <begin position="1"/>
        <end position="46"/>
    </location>
</feature>
<accession>A0ABM1EHE5</accession>
<keyword evidence="2" id="KW-0539">Nucleus</keyword>
<dbReference type="Gene3D" id="2.60.120.920">
    <property type="match status" value="1"/>
</dbReference>
<dbReference type="InterPro" id="IPR013320">
    <property type="entry name" value="ConA-like_dom_sf"/>
</dbReference>
<comment type="subcellular location">
    <subcellularLocation>
        <location evidence="1">Nucleus</location>
    </subcellularLocation>
</comment>
<gene>
    <name evidence="6" type="primary">LOC106812293</name>
</gene>
<dbReference type="PANTHER" id="PTHR10598:SF0">
    <property type="entry name" value="SET1_ASH2 HISTONE METHYLTRANSFERASE COMPLEX SUBUNIT ASH2"/>
    <property type="match status" value="1"/>
</dbReference>
<organism evidence="5 6">
    <name type="scientific">Priapulus caudatus</name>
    <name type="common">Priapulid worm</name>
    <dbReference type="NCBI Taxonomy" id="37621"/>
    <lineage>
        <taxon>Eukaryota</taxon>
        <taxon>Metazoa</taxon>
        <taxon>Ecdysozoa</taxon>
        <taxon>Scalidophora</taxon>
        <taxon>Priapulida</taxon>
        <taxon>Priapulimorpha</taxon>
        <taxon>Priapulimorphida</taxon>
        <taxon>Priapulidae</taxon>
        <taxon>Priapulus</taxon>
    </lineage>
</organism>
<dbReference type="InterPro" id="IPR037353">
    <property type="entry name" value="ASH2"/>
</dbReference>
<dbReference type="PANTHER" id="PTHR10598">
    <property type="entry name" value="SET1/ASH2 HISTONE METHYLTRANSFERASE COMPLEX SUBUNIT ASH2"/>
    <property type="match status" value="1"/>
</dbReference>
<dbReference type="InterPro" id="IPR001870">
    <property type="entry name" value="B30.2/SPRY"/>
</dbReference>
<dbReference type="SMART" id="SM00449">
    <property type="entry name" value="SPRY"/>
    <property type="match status" value="1"/>
</dbReference>
<evidence type="ECO:0000256" key="3">
    <source>
        <dbReference type="SAM" id="MobiDB-lite"/>
    </source>
</evidence>
<feature type="domain" description="B30.2/SPRY" evidence="4">
    <location>
        <begin position="73"/>
        <end position="296"/>
    </location>
</feature>
<feature type="compositionally biased region" description="Low complexity" evidence="3">
    <location>
        <begin position="17"/>
        <end position="26"/>
    </location>
</feature>
<dbReference type="PROSITE" id="PS50188">
    <property type="entry name" value="B302_SPRY"/>
    <property type="match status" value="1"/>
</dbReference>
<dbReference type="CDD" id="cd12872">
    <property type="entry name" value="SPRY_Ash2"/>
    <property type="match status" value="1"/>
</dbReference>
<evidence type="ECO:0000259" key="4">
    <source>
        <dbReference type="PROSITE" id="PS50188"/>
    </source>
</evidence>
<evidence type="ECO:0000313" key="6">
    <source>
        <dbReference type="RefSeq" id="XP_014671616.1"/>
    </source>
</evidence>
<dbReference type="InterPro" id="IPR003877">
    <property type="entry name" value="SPRY_dom"/>
</dbReference>
<protein>
    <submittedName>
        <fullName evidence="6">Set1/Ash2 histone methyltransferase complex subunit ASH2-like</fullName>
    </submittedName>
</protein>
<dbReference type="SUPFAM" id="SSF49899">
    <property type="entry name" value="Concanavalin A-like lectins/glucanases"/>
    <property type="match status" value="1"/>
</dbReference>
<dbReference type="InterPro" id="IPR043136">
    <property type="entry name" value="B30.2/SPRY_sf"/>
</dbReference>